<gene>
    <name evidence="1" type="ORF">MITSMUL_04828</name>
</gene>
<comment type="caution">
    <text evidence="1">The sequence shown here is derived from an EMBL/GenBank/DDBJ whole genome shotgun (WGS) entry which is preliminary data.</text>
</comment>
<dbReference type="AlphaFoldDB" id="C9KN16"/>
<evidence type="ECO:0000313" key="1">
    <source>
        <dbReference type="EMBL" id="EEX68756.1"/>
    </source>
</evidence>
<dbReference type="Proteomes" id="UP000003671">
    <property type="component" value="Unassembled WGS sequence"/>
</dbReference>
<reference evidence="1" key="1">
    <citation type="submission" date="2009-09" db="EMBL/GenBank/DDBJ databases">
        <authorList>
            <person name="Weinstock G."/>
            <person name="Sodergren E."/>
            <person name="Clifton S."/>
            <person name="Fulton L."/>
            <person name="Fulton B."/>
            <person name="Courtney L."/>
            <person name="Fronick C."/>
            <person name="Harrison M."/>
            <person name="Strong C."/>
            <person name="Farmer C."/>
            <person name="Delahaunty K."/>
            <person name="Markovic C."/>
            <person name="Hall O."/>
            <person name="Minx P."/>
            <person name="Tomlinson C."/>
            <person name="Mitreva M."/>
            <person name="Nelson J."/>
            <person name="Hou S."/>
            <person name="Wollam A."/>
            <person name="Pepin K.H."/>
            <person name="Johnson M."/>
            <person name="Bhonagiri V."/>
            <person name="Nash W.E."/>
            <person name="Warren W."/>
            <person name="Chinwalla A."/>
            <person name="Mardis E.R."/>
            <person name="Wilson R.K."/>
        </authorList>
    </citation>
    <scope>NUCLEOTIDE SEQUENCE [LARGE SCALE GENOMIC DNA]</scope>
    <source>
        <strain evidence="1">DSM 20544</strain>
    </source>
</reference>
<dbReference type="STRING" id="500635.MITSMUL_04828"/>
<accession>C9KN16</accession>
<evidence type="ECO:0000313" key="2">
    <source>
        <dbReference type="Proteomes" id="UP000003671"/>
    </source>
</evidence>
<proteinExistence type="predicted"/>
<name>C9KN16_9FIRM</name>
<dbReference type="EMBL" id="ABWK02000017">
    <property type="protein sequence ID" value="EEX68756.1"/>
    <property type="molecule type" value="Genomic_DNA"/>
</dbReference>
<protein>
    <submittedName>
        <fullName evidence="1">Uncharacterized protein</fullName>
    </submittedName>
</protein>
<organism evidence="1 2">
    <name type="scientific">Mitsuokella multacida DSM 20544</name>
    <dbReference type="NCBI Taxonomy" id="500635"/>
    <lineage>
        <taxon>Bacteria</taxon>
        <taxon>Bacillati</taxon>
        <taxon>Bacillota</taxon>
        <taxon>Negativicutes</taxon>
        <taxon>Selenomonadales</taxon>
        <taxon>Selenomonadaceae</taxon>
        <taxon>Mitsuokella</taxon>
    </lineage>
</organism>
<dbReference type="HOGENOM" id="CLU_2650476_0_0_9"/>
<sequence length="76" mass="9236">MTIIFRRKSLRFILLHAPCNFIILLETSENQQEVESKSHENPYVFRFDFIVLSTKIYYNKRKQIKLQCIGHIRHIQ</sequence>
<keyword evidence="2" id="KW-1185">Reference proteome</keyword>